<protein>
    <submittedName>
        <fullName evidence="1">Uncharacterized protein</fullName>
    </submittedName>
</protein>
<comment type="caution">
    <text evidence="1">The sequence shown here is derived from an EMBL/GenBank/DDBJ whole genome shotgun (WGS) entry which is preliminary data.</text>
</comment>
<accession>A0A841Z0P6</accession>
<evidence type="ECO:0000313" key="1">
    <source>
        <dbReference type="EMBL" id="MBC1499371.1"/>
    </source>
</evidence>
<evidence type="ECO:0000313" key="2">
    <source>
        <dbReference type="Proteomes" id="UP000564536"/>
    </source>
</evidence>
<dbReference type="RefSeq" id="WP_185424280.1">
    <property type="nucleotide sequence ID" value="NZ_JAARRL010000002.1"/>
</dbReference>
<dbReference type="EMBL" id="JAARRL010000002">
    <property type="protein sequence ID" value="MBC1499371.1"/>
    <property type="molecule type" value="Genomic_DNA"/>
</dbReference>
<dbReference type="AlphaFoldDB" id="A0A841Z0P6"/>
<name>A0A841Z0P6_9LIST</name>
<dbReference type="Proteomes" id="UP000564536">
    <property type="component" value="Unassembled WGS sequence"/>
</dbReference>
<proteinExistence type="predicted"/>
<reference evidence="1 2" key="1">
    <citation type="submission" date="2020-03" db="EMBL/GenBank/DDBJ databases">
        <title>Soil Listeria distribution.</title>
        <authorList>
            <person name="Liao J."/>
            <person name="Wiedmann M."/>
        </authorList>
    </citation>
    <scope>NUCLEOTIDE SEQUENCE [LARGE SCALE GENOMIC DNA]</scope>
    <source>
        <strain evidence="1 2">FSL L7-1523</strain>
    </source>
</reference>
<gene>
    <name evidence="1" type="ORF">HB943_02060</name>
</gene>
<organism evidence="1 2">
    <name type="scientific">Listeria weihenstephanensis</name>
    <dbReference type="NCBI Taxonomy" id="1006155"/>
    <lineage>
        <taxon>Bacteria</taxon>
        <taxon>Bacillati</taxon>
        <taxon>Bacillota</taxon>
        <taxon>Bacilli</taxon>
        <taxon>Bacillales</taxon>
        <taxon>Listeriaceae</taxon>
        <taxon>Listeria</taxon>
    </lineage>
</organism>
<sequence>MEDKWKEIMERIQNEEELDNFFDNVKYFAGLLNASPLIYSLKCRMLVDSEIEDRLREHWEKLQEDEVSE</sequence>